<dbReference type="AlphaFoldDB" id="A0A4R5D4J4"/>
<name>A0A4R5D4J4_9FLAO</name>
<keyword evidence="1" id="KW-1133">Transmembrane helix</keyword>
<proteinExistence type="predicted"/>
<evidence type="ECO:0000313" key="2">
    <source>
        <dbReference type="EMBL" id="TDE06730.1"/>
    </source>
</evidence>
<dbReference type="Proteomes" id="UP000294597">
    <property type="component" value="Unassembled WGS sequence"/>
</dbReference>
<feature type="transmembrane region" description="Helical" evidence="1">
    <location>
        <begin position="12"/>
        <end position="35"/>
    </location>
</feature>
<gene>
    <name evidence="2" type="ORF">E0F98_03700</name>
</gene>
<keyword evidence="1" id="KW-0812">Transmembrane</keyword>
<accession>A0A4R5D4J4</accession>
<sequence length="69" mass="7414">MAEEKKDNSRCAKIGVIAIILLFLLPLWGLSGMMHGESFMGGIGETIGAWIVLIVVGAVGYGIFKTFNK</sequence>
<protein>
    <submittedName>
        <fullName evidence="2">Uncharacterized protein</fullName>
    </submittedName>
</protein>
<keyword evidence="1" id="KW-0472">Membrane</keyword>
<dbReference type="EMBL" id="SMFO01000001">
    <property type="protein sequence ID" value="TDE06730.1"/>
    <property type="molecule type" value="Genomic_DNA"/>
</dbReference>
<keyword evidence="3" id="KW-1185">Reference proteome</keyword>
<evidence type="ECO:0000313" key="3">
    <source>
        <dbReference type="Proteomes" id="UP000294597"/>
    </source>
</evidence>
<evidence type="ECO:0000256" key="1">
    <source>
        <dbReference type="SAM" id="Phobius"/>
    </source>
</evidence>
<dbReference type="RefSeq" id="WP_132109237.1">
    <property type="nucleotide sequence ID" value="NZ_SMFO01000001.1"/>
</dbReference>
<organism evidence="2 3">
    <name type="scientific">Flavobacterium hiemivividum</name>
    <dbReference type="NCBI Taxonomy" id="2541734"/>
    <lineage>
        <taxon>Bacteria</taxon>
        <taxon>Pseudomonadati</taxon>
        <taxon>Bacteroidota</taxon>
        <taxon>Flavobacteriia</taxon>
        <taxon>Flavobacteriales</taxon>
        <taxon>Flavobacteriaceae</taxon>
        <taxon>Flavobacterium</taxon>
    </lineage>
</organism>
<reference evidence="2 3" key="1">
    <citation type="submission" date="2019-03" db="EMBL/GenBank/DDBJ databases">
        <title>Flavobacterium TSA-D2 sp. nov., isolated from arctic soil.</title>
        <authorList>
            <person name="Chaudhary D.K."/>
        </authorList>
    </citation>
    <scope>NUCLEOTIDE SEQUENCE [LARGE SCALE GENOMIC DNA]</scope>
    <source>
        <strain evidence="2 3">TSA-D2</strain>
    </source>
</reference>
<feature type="transmembrane region" description="Helical" evidence="1">
    <location>
        <begin position="47"/>
        <end position="64"/>
    </location>
</feature>
<comment type="caution">
    <text evidence="2">The sequence shown here is derived from an EMBL/GenBank/DDBJ whole genome shotgun (WGS) entry which is preliminary data.</text>
</comment>